<proteinExistence type="inferred from homology"/>
<dbReference type="GO" id="GO:0005886">
    <property type="term" value="C:plasma membrane"/>
    <property type="evidence" value="ECO:0007669"/>
    <property type="project" value="UniProtKB-SubCell"/>
</dbReference>
<comment type="similarity">
    <text evidence="2">Belongs to the TrkH potassium transport family.</text>
</comment>
<evidence type="ECO:0000256" key="6">
    <source>
        <dbReference type="ARBA" id="ARBA00022989"/>
    </source>
</evidence>
<organism evidence="10">
    <name type="scientific">human gut metagenome</name>
    <dbReference type="NCBI Taxonomy" id="408170"/>
    <lineage>
        <taxon>unclassified sequences</taxon>
        <taxon>metagenomes</taxon>
        <taxon>organismal metagenomes</taxon>
    </lineage>
</organism>
<feature type="transmembrane region" description="Helical" evidence="9">
    <location>
        <begin position="126"/>
        <end position="148"/>
    </location>
</feature>
<evidence type="ECO:0000313" key="10">
    <source>
        <dbReference type="EMBL" id="EKC49058.1"/>
    </source>
</evidence>
<keyword evidence="7" id="KW-0406">Ion transport</keyword>
<evidence type="ECO:0000256" key="1">
    <source>
        <dbReference type="ARBA" id="ARBA00004651"/>
    </source>
</evidence>
<dbReference type="PANTHER" id="PTHR32024">
    <property type="entry name" value="TRK SYSTEM POTASSIUM UPTAKE PROTEIN TRKG-RELATED"/>
    <property type="match status" value="1"/>
</dbReference>
<dbReference type="Pfam" id="PF02386">
    <property type="entry name" value="TrkH"/>
    <property type="match status" value="1"/>
</dbReference>
<keyword evidence="8 9" id="KW-0472">Membrane</keyword>
<comment type="caution">
    <text evidence="10">The sequence shown here is derived from an EMBL/GenBank/DDBJ whole genome shotgun (WGS) entry which is preliminary data.</text>
</comment>
<sequence>MVVLPVSDGRAMHLMRAESPGPSVGKISSKIRDTAKILYAMYLVLTVVQTILLRLVGLPWYDALITAFGAAGTGGFSNRAASIGAYGSPAVEMITAVFMVLFGINFNVYFFLLIRHFKEAFACEEMRVYLGVIAASTLAVAGNIFHLYGNVWQSLRYSFFQVASIIT</sequence>
<reference evidence="10" key="1">
    <citation type="journal article" date="2013" name="Environ. Microbiol.">
        <title>Microbiota from the distal guts of lean and obese adolescents exhibit partial functional redundancy besides clear differences in community structure.</title>
        <authorList>
            <person name="Ferrer M."/>
            <person name="Ruiz A."/>
            <person name="Lanza F."/>
            <person name="Haange S.B."/>
            <person name="Oberbach A."/>
            <person name="Till H."/>
            <person name="Bargiela R."/>
            <person name="Campoy C."/>
            <person name="Segura M.T."/>
            <person name="Richter M."/>
            <person name="von Bergen M."/>
            <person name="Seifert J."/>
            <person name="Suarez A."/>
        </authorList>
    </citation>
    <scope>NUCLEOTIDE SEQUENCE</scope>
</reference>
<feature type="non-terminal residue" evidence="10">
    <location>
        <position position="167"/>
    </location>
</feature>
<evidence type="ECO:0000256" key="8">
    <source>
        <dbReference type="ARBA" id="ARBA00023136"/>
    </source>
</evidence>
<keyword evidence="6 9" id="KW-1133">Transmembrane helix</keyword>
<protein>
    <submittedName>
        <fullName evidence="10">Trk system potassium uptake protein TrkH</fullName>
    </submittedName>
</protein>
<evidence type="ECO:0000256" key="3">
    <source>
        <dbReference type="ARBA" id="ARBA00022448"/>
    </source>
</evidence>
<dbReference type="PANTHER" id="PTHR32024:SF2">
    <property type="entry name" value="TRK SYSTEM POTASSIUM UPTAKE PROTEIN TRKG-RELATED"/>
    <property type="match status" value="1"/>
</dbReference>
<dbReference type="InterPro" id="IPR003445">
    <property type="entry name" value="Cat_transpt"/>
</dbReference>
<feature type="transmembrane region" description="Helical" evidence="9">
    <location>
        <begin position="37"/>
        <end position="56"/>
    </location>
</feature>
<accession>K1RUL2</accession>
<feature type="transmembrane region" description="Helical" evidence="9">
    <location>
        <begin position="93"/>
        <end position="114"/>
    </location>
</feature>
<comment type="subcellular location">
    <subcellularLocation>
        <location evidence="1">Cell membrane</location>
        <topology evidence="1">Multi-pass membrane protein</topology>
    </subcellularLocation>
</comment>
<keyword evidence="4" id="KW-1003">Cell membrane</keyword>
<dbReference type="GO" id="GO:0008324">
    <property type="term" value="F:monoatomic cation transmembrane transporter activity"/>
    <property type="evidence" value="ECO:0007669"/>
    <property type="project" value="InterPro"/>
</dbReference>
<evidence type="ECO:0000256" key="4">
    <source>
        <dbReference type="ARBA" id="ARBA00022475"/>
    </source>
</evidence>
<evidence type="ECO:0000256" key="9">
    <source>
        <dbReference type="SAM" id="Phobius"/>
    </source>
</evidence>
<keyword evidence="5 9" id="KW-0812">Transmembrane</keyword>
<evidence type="ECO:0000256" key="7">
    <source>
        <dbReference type="ARBA" id="ARBA00023065"/>
    </source>
</evidence>
<dbReference type="EMBL" id="AJWZ01010228">
    <property type="protein sequence ID" value="EKC49058.1"/>
    <property type="molecule type" value="Genomic_DNA"/>
</dbReference>
<dbReference type="GO" id="GO:0030001">
    <property type="term" value="P:metal ion transport"/>
    <property type="evidence" value="ECO:0007669"/>
    <property type="project" value="UniProtKB-ARBA"/>
</dbReference>
<name>K1RUL2_9ZZZZ</name>
<keyword evidence="3" id="KW-0813">Transport</keyword>
<dbReference type="AlphaFoldDB" id="K1RUL2"/>
<gene>
    <name evidence="10" type="ORF">OBE_14843</name>
</gene>
<evidence type="ECO:0000256" key="5">
    <source>
        <dbReference type="ARBA" id="ARBA00022692"/>
    </source>
</evidence>
<evidence type="ECO:0000256" key="2">
    <source>
        <dbReference type="ARBA" id="ARBA00009137"/>
    </source>
</evidence>